<evidence type="ECO:0000256" key="2">
    <source>
        <dbReference type="ARBA" id="ARBA00009864"/>
    </source>
</evidence>
<keyword evidence="9" id="KW-1185">Reference proteome</keyword>
<comment type="similarity">
    <text evidence="2">Belongs to the mitochondrion-specific ribosomal protein mS23 family.</text>
</comment>
<proteinExistence type="inferred from homology"/>
<organism evidence="8 9">
    <name type="scientific">Coemansia interrupta</name>
    <dbReference type="NCBI Taxonomy" id="1126814"/>
    <lineage>
        <taxon>Eukaryota</taxon>
        <taxon>Fungi</taxon>
        <taxon>Fungi incertae sedis</taxon>
        <taxon>Zoopagomycota</taxon>
        <taxon>Kickxellomycotina</taxon>
        <taxon>Kickxellomycetes</taxon>
        <taxon>Kickxellales</taxon>
        <taxon>Kickxellaceae</taxon>
        <taxon>Coemansia</taxon>
    </lineage>
</organism>
<dbReference type="Proteomes" id="UP001140172">
    <property type="component" value="Unassembled WGS sequence"/>
</dbReference>
<evidence type="ECO:0000313" key="8">
    <source>
        <dbReference type="EMBL" id="KAJ2781145.1"/>
    </source>
</evidence>
<name>A0A9W8HD47_9FUNG</name>
<evidence type="ECO:0000313" key="9">
    <source>
        <dbReference type="Proteomes" id="UP001140172"/>
    </source>
</evidence>
<dbReference type="GO" id="GO:0005763">
    <property type="term" value="C:mitochondrial small ribosomal subunit"/>
    <property type="evidence" value="ECO:0007669"/>
    <property type="project" value="InterPro"/>
</dbReference>
<comment type="caution">
    <text evidence="8">The sequence shown here is derived from an EMBL/GenBank/DDBJ whole genome shotgun (WGS) entry which is preliminary data.</text>
</comment>
<evidence type="ECO:0000256" key="7">
    <source>
        <dbReference type="ARBA" id="ARBA00035421"/>
    </source>
</evidence>
<evidence type="ECO:0000256" key="3">
    <source>
        <dbReference type="ARBA" id="ARBA00022980"/>
    </source>
</evidence>
<dbReference type="AlphaFoldDB" id="A0A9W8HD47"/>
<dbReference type="EMBL" id="JANBUM010000220">
    <property type="protein sequence ID" value="KAJ2781145.1"/>
    <property type="molecule type" value="Genomic_DNA"/>
</dbReference>
<dbReference type="GO" id="GO:0003735">
    <property type="term" value="F:structural constituent of ribosome"/>
    <property type="evidence" value="ECO:0007669"/>
    <property type="project" value="InterPro"/>
</dbReference>
<comment type="subcellular location">
    <subcellularLocation>
        <location evidence="1">Mitochondrion</location>
    </subcellularLocation>
</comment>
<dbReference type="InterPro" id="IPR016939">
    <property type="entry name" value="Ribosomal_mS23_fun"/>
</dbReference>
<dbReference type="OrthoDB" id="5542239at2759"/>
<dbReference type="PANTHER" id="PTHR37799">
    <property type="entry name" value="37S RIBOSOMAL PROTEIN S25, MITOCHONDRIAL"/>
    <property type="match status" value="1"/>
</dbReference>
<reference evidence="8" key="1">
    <citation type="submission" date="2022-07" db="EMBL/GenBank/DDBJ databases">
        <title>Phylogenomic reconstructions and comparative analyses of Kickxellomycotina fungi.</title>
        <authorList>
            <person name="Reynolds N.K."/>
            <person name="Stajich J.E."/>
            <person name="Barry K."/>
            <person name="Grigoriev I.V."/>
            <person name="Crous P."/>
            <person name="Smith M.E."/>
        </authorList>
    </citation>
    <scope>NUCLEOTIDE SEQUENCE</scope>
    <source>
        <strain evidence="8">BCRC 34489</strain>
    </source>
</reference>
<accession>A0A9W8HD47</accession>
<dbReference type="Pfam" id="PF13741">
    <property type="entry name" value="MRP-S25"/>
    <property type="match status" value="1"/>
</dbReference>
<evidence type="ECO:0000256" key="6">
    <source>
        <dbReference type="ARBA" id="ARBA00035137"/>
    </source>
</evidence>
<evidence type="ECO:0000256" key="4">
    <source>
        <dbReference type="ARBA" id="ARBA00023128"/>
    </source>
</evidence>
<protein>
    <recommendedName>
        <fullName evidence="6">Small ribosomal subunit protein mS23</fullName>
    </recommendedName>
    <alternativeName>
        <fullName evidence="7">37S ribosomal protein S25, mitochondrial</fullName>
    </alternativeName>
</protein>
<keyword evidence="4" id="KW-0496">Mitochondrion</keyword>
<evidence type="ECO:0000256" key="5">
    <source>
        <dbReference type="ARBA" id="ARBA00023274"/>
    </source>
</evidence>
<keyword evidence="5" id="KW-0687">Ribonucleoprotein</keyword>
<dbReference type="PANTHER" id="PTHR37799:SF1">
    <property type="entry name" value="SMALL RIBOSOMAL SUBUNIT PROTEIN MS23"/>
    <property type="match status" value="1"/>
</dbReference>
<sequence>MYKKPSAARGVRQTYEQLLKANLRPQVPAWLRAMRRVPAADSLVRDPSYFNTAGTLEFEKKGAAAKAGSANGERVRTEIKRSLPEGCVSIKHSKVQLRTSSTRPPKIEFPEDRLRRVFYKNHPFELTRPRILMEVTGQTSSDWSRLASGRKQVTGEDVIRHQYYLMQSEGLSEQAAYAQATGEFYKMRAREEIEAKIARREAQAYGARLLEERPFSAHQLVAETREIRRSAKAFEQRREEQKLRNVVSEKMFAAAGETA</sequence>
<gene>
    <name evidence="8" type="primary">RSM25</name>
    <name evidence="8" type="ORF">GGI15_003306</name>
</gene>
<evidence type="ECO:0000256" key="1">
    <source>
        <dbReference type="ARBA" id="ARBA00004173"/>
    </source>
</evidence>
<keyword evidence="3" id="KW-0689">Ribosomal protein</keyword>